<accession>A0AAV5S2I3</accession>
<dbReference type="InterPro" id="IPR032098">
    <property type="entry name" value="Acyltransf_C"/>
</dbReference>
<protein>
    <submittedName>
        <fullName evidence="6">Acyltransferase</fullName>
    </submittedName>
</protein>
<reference evidence="6 7" key="1">
    <citation type="journal article" date="2023" name="Elife">
        <title>Identification of key yeast species and microbe-microbe interactions impacting larval growth of Drosophila in the wild.</title>
        <authorList>
            <person name="Mure A."/>
            <person name="Sugiura Y."/>
            <person name="Maeda R."/>
            <person name="Honda K."/>
            <person name="Sakurai N."/>
            <person name="Takahashi Y."/>
            <person name="Watada M."/>
            <person name="Katoh T."/>
            <person name="Gotoh A."/>
            <person name="Gotoh Y."/>
            <person name="Taniguchi I."/>
            <person name="Nakamura K."/>
            <person name="Hayashi T."/>
            <person name="Katayama T."/>
            <person name="Uemura T."/>
            <person name="Hattori Y."/>
        </authorList>
    </citation>
    <scope>NUCLEOTIDE SEQUENCE [LARGE SCALE GENOMIC DNA]</scope>
    <source>
        <strain evidence="6 7">KH-74</strain>
    </source>
</reference>
<keyword evidence="4" id="KW-0472">Membrane</keyword>
<evidence type="ECO:0000256" key="4">
    <source>
        <dbReference type="SAM" id="Phobius"/>
    </source>
</evidence>
<evidence type="ECO:0000256" key="2">
    <source>
        <dbReference type="ARBA" id="ARBA00022679"/>
    </source>
</evidence>
<dbReference type="SUPFAM" id="SSF69593">
    <property type="entry name" value="Glycerol-3-phosphate (1)-acyltransferase"/>
    <property type="match status" value="1"/>
</dbReference>
<evidence type="ECO:0000256" key="3">
    <source>
        <dbReference type="ARBA" id="ARBA00023315"/>
    </source>
</evidence>
<dbReference type="GO" id="GO:0036149">
    <property type="term" value="P:phosphatidylinositol acyl-chain remodeling"/>
    <property type="evidence" value="ECO:0007669"/>
    <property type="project" value="TreeGrafter"/>
</dbReference>
<sequence length="367" mass="41548">MPKMPRLLRKVAVPLVSLTVFLEDILIILGGQWVWLHVLSPGQRLQKLLDGSKRAFIALLATILELVAPSQVRITADSASVPPGTFKVDPRTHSVSSLLLPRSIAISNHQIYTDWVFLWWLAYTGDLGGRVYIMLKKSLEKVPLLGFGMQNYRFIFMSRKWQHDQETLVHRLGELDASPLPYNLILFPEGTNFTANTRGKSQVFGAKVGKAPLDHALLPHTTGLRQCILSLRPSLDVLYDVTMGYSGVAANEYAESAYGLKDIFLEGKYPRLVDIHVRAFKVQDIPVDDEQQFDLWLDRVWREKDALLAGYYREGSFFTDATSQHSVVGAFSVSRWERGLVLLVPAITGLLGLWFLFTILRWFLAFF</sequence>
<comment type="caution">
    <text evidence="6">The sequence shown here is derived from an EMBL/GenBank/DDBJ whole genome shotgun (WGS) entry which is preliminary data.</text>
</comment>
<dbReference type="PANTHER" id="PTHR10983:SF16">
    <property type="entry name" value="LYSOCARDIOLIPIN ACYLTRANSFERASE 1"/>
    <property type="match status" value="1"/>
</dbReference>
<feature type="transmembrane region" description="Helical" evidence="4">
    <location>
        <begin position="12"/>
        <end position="35"/>
    </location>
</feature>
<dbReference type="SMART" id="SM00563">
    <property type="entry name" value="PlsC"/>
    <property type="match status" value="1"/>
</dbReference>
<dbReference type="Pfam" id="PF01553">
    <property type="entry name" value="Acyltransferase"/>
    <property type="match status" value="1"/>
</dbReference>
<dbReference type="AlphaFoldDB" id="A0AAV5S2I3"/>
<keyword evidence="2" id="KW-0808">Transferase</keyword>
<dbReference type="PANTHER" id="PTHR10983">
    <property type="entry name" value="1-ACYLGLYCEROL-3-PHOSPHATE ACYLTRANSFERASE-RELATED"/>
    <property type="match status" value="1"/>
</dbReference>
<feature type="domain" description="Phospholipid/glycerol acyltransferase" evidence="5">
    <location>
        <begin position="103"/>
        <end position="225"/>
    </location>
</feature>
<dbReference type="GO" id="GO:0016746">
    <property type="term" value="F:acyltransferase activity"/>
    <property type="evidence" value="ECO:0007669"/>
    <property type="project" value="UniProtKB-KW"/>
</dbReference>
<keyword evidence="4" id="KW-0812">Transmembrane</keyword>
<dbReference type="Pfam" id="PF16076">
    <property type="entry name" value="Acyltransf_C"/>
    <property type="match status" value="1"/>
</dbReference>
<evidence type="ECO:0000256" key="1">
    <source>
        <dbReference type="ARBA" id="ARBA00008655"/>
    </source>
</evidence>
<organism evidence="6 7">
    <name type="scientific">Maudiozyma humilis</name>
    <name type="common">Sour dough yeast</name>
    <name type="synonym">Kazachstania humilis</name>
    <dbReference type="NCBI Taxonomy" id="51915"/>
    <lineage>
        <taxon>Eukaryota</taxon>
        <taxon>Fungi</taxon>
        <taxon>Dikarya</taxon>
        <taxon>Ascomycota</taxon>
        <taxon>Saccharomycotina</taxon>
        <taxon>Saccharomycetes</taxon>
        <taxon>Saccharomycetales</taxon>
        <taxon>Saccharomycetaceae</taxon>
        <taxon>Maudiozyma</taxon>
    </lineage>
</organism>
<keyword evidence="4" id="KW-1133">Transmembrane helix</keyword>
<feature type="transmembrane region" description="Helical" evidence="4">
    <location>
        <begin position="340"/>
        <end position="364"/>
    </location>
</feature>
<dbReference type="CDD" id="cd07990">
    <property type="entry name" value="LPLAT_LCLAT1-like"/>
    <property type="match status" value="1"/>
</dbReference>
<name>A0AAV5S2I3_MAUHU</name>
<gene>
    <name evidence="6" type="ORF">DAKH74_046650</name>
</gene>
<dbReference type="EMBL" id="BTGD01000018">
    <property type="protein sequence ID" value="GMM58049.1"/>
    <property type="molecule type" value="Genomic_DNA"/>
</dbReference>
<keyword evidence="7" id="KW-1185">Reference proteome</keyword>
<dbReference type="InterPro" id="IPR002123">
    <property type="entry name" value="Plipid/glycerol_acylTrfase"/>
</dbReference>
<dbReference type="Proteomes" id="UP001377567">
    <property type="component" value="Unassembled WGS sequence"/>
</dbReference>
<proteinExistence type="inferred from homology"/>
<evidence type="ECO:0000313" key="6">
    <source>
        <dbReference type="EMBL" id="GMM58049.1"/>
    </source>
</evidence>
<keyword evidence="3 6" id="KW-0012">Acyltransferase</keyword>
<comment type="similarity">
    <text evidence="1">Belongs to the 1-acyl-sn-glycerol-3-phosphate acyltransferase family.</text>
</comment>
<evidence type="ECO:0000259" key="5">
    <source>
        <dbReference type="SMART" id="SM00563"/>
    </source>
</evidence>
<evidence type="ECO:0000313" key="7">
    <source>
        <dbReference type="Proteomes" id="UP001377567"/>
    </source>
</evidence>
<dbReference type="GO" id="GO:0005783">
    <property type="term" value="C:endoplasmic reticulum"/>
    <property type="evidence" value="ECO:0007669"/>
    <property type="project" value="TreeGrafter"/>
</dbReference>